<name>A0ABP0NGX7_9DINO</name>
<evidence type="ECO:0000256" key="1">
    <source>
        <dbReference type="ARBA" id="ARBA00022741"/>
    </source>
</evidence>
<dbReference type="Gene3D" id="3.30.980.40">
    <property type="match status" value="1"/>
</dbReference>
<dbReference type="InterPro" id="IPR002543">
    <property type="entry name" value="FtsK_dom"/>
</dbReference>
<comment type="caution">
    <text evidence="4">The sequence shown here is derived from an EMBL/GenBank/DDBJ whole genome shotgun (WGS) entry which is preliminary data.</text>
</comment>
<dbReference type="InterPro" id="IPR027417">
    <property type="entry name" value="P-loop_NTPase"/>
</dbReference>
<dbReference type="Gene3D" id="3.40.50.300">
    <property type="entry name" value="P-loop containing nucleotide triphosphate hydrolases"/>
    <property type="match status" value="1"/>
</dbReference>
<keyword evidence="2" id="KW-0067">ATP-binding</keyword>
<keyword evidence="5" id="KW-1185">Reference proteome</keyword>
<evidence type="ECO:0000256" key="2">
    <source>
        <dbReference type="ARBA" id="ARBA00022840"/>
    </source>
</evidence>
<dbReference type="Pfam" id="PF01580">
    <property type="entry name" value="FtsK_SpoIIIE"/>
    <property type="match status" value="1"/>
</dbReference>
<dbReference type="PANTHER" id="PTHR22683:SF41">
    <property type="entry name" value="DNA TRANSLOCASE FTSK"/>
    <property type="match status" value="1"/>
</dbReference>
<dbReference type="SUPFAM" id="SSF52540">
    <property type="entry name" value="P-loop containing nucleoside triphosphate hydrolases"/>
    <property type="match status" value="1"/>
</dbReference>
<dbReference type="Proteomes" id="UP001642464">
    <property type="component" value="Unassembled WGS sequence"/>
</dbReference>
<feature type="domain" description="FtsK" evidence="3">
    <location>
        <begin position="110"/>
        <end position="302"/>
    </location>
</feature>
<evidence type="ECO:0000313" key="5">
    <source>
        <dbReference type="Proteomes" id="UP001642464"/>
    </source>
</evidence>
<dbReference type="EMBL" id="CAXAMM010028421">
    <property type="protein sequence ID" value="CAK9062766.1"/>
    <property type="molecule type" value="Genomic_DNA"/>
</dbReference>
<dbReference type="CDD" id="cd01127">
    <property type="entry name" value="TrwB_TraG_TraD_VirD4"/>
    <property type="match status" value="1"/>
</dbReference>
<organism evidence="4 5">
    <name type="scientific">Durusdinium trenchii</name>
    <dbReference type="NCBI Taxonomy" id="1381693"/>
    <lineage>
        <taxon>Eukaryota</taxon>
        <taxon>Sar</taxon>
        <taxon>Alveolata</taxon>
        <taxon>Dinophyceae</taxon>
        <taxon>Suessiales</taxon>
        <taxon>Symbiodiniaceae</taxon>
        <taxon>Durusdinium</taxon>
    </lineage>
</organism>
<dbReference type="SMART" id="SM00382">
    <property type="entry name" value="AAA"/>
    <property type="match status" value="1"/>
</dbReference>
<dbReference type="PROSITE" id="PS50901">
    <property type="entry name" value="FTSK"/>
    <property type="match status" value="1"/>
</dbReference>
<gene>
    <name evidence="4" type="ORF">SCF082_LOCUS32634</name>
</gene>
<dbReference type="PANTHER" id="PTHR22683">
    <property type="entry name" value="SPORULATION PROTEIN RELATED"/>
    <property type="match status" value="1"/>
</dbReference>
<keyword evidence="1" id="KW-0547">Nucleotide-binding</keyword>
<dbReference type="InterPro" id="IPR003593">
    <property type="entry name" value="AAA+_ATPase"/>
</dbReference>
<evidence type="ECO:0000313" key="4">
    <source>
        <dbReference type="EMBL" id="CAK9062766.1"/>
    </source>
</evidence>
<protein>
    <submittedName>
        <fullName evidence="4">DNA translocase FtsK</fullName>
    </submittedName>
</protein>
<reference evidence="4 5" key="1">
    <citation type="submission" date="2024-02" db="EMBL/GenBank/DDBJ databases">
        <authorList>
            <person name="Chen Y."/>
            <person name="Shah S."/>
            <person name="Dougan E. K."/>
            <person name="Thang M."/>
            <person name="Chan C."/>
        </authorList>
    </citation>
    <scope>NUCLEOTIDE SEQUENCE [LARGE SCALE GENOMIC DNA]</scope>
</reference>
<proteinExistence type="predicted"/>
<feature type="non-terminal residue" evidence="4">
    <location>
        <position position="1"/>
    </location>
</feature>
<evidence type="ECO:0000259" key="3">
    <source>
        <dbReference type="PROSITE" id="PS50901"/>
    </source>
</evidence>
<sequence length="346" mass="38227">KQLTVVVNQLHDLRVKVARKSFQIGPNFARLLVTPVGNTTINKVRNRAEDLKIRLGLEHSPFVDSAAGAICIDVELPPEHKQPVTLAEALLEPPAVPETTPIFPVGKDVSGETKWADLSNSNECHFLVAGTTGSGKSELLKVIIAALARRLPPERLQFVLIDPKRVTFNFGQSTSPYFRHPIANTVDEALPLLSDVFKETERRFELLQQQQLDNLDQLQAKTGDAPPRIVLICDEFADLMADNETKADLEQPLKQLSSKARAAGIHLILATQRPEANVVTPLIRSNLPGRICLRVKSKGDSSIVMNRPDACELLGKGDLLWERGAGMIRLQSPLATREELEDALRF</sequence>
<accession>A0ABP0NGX7</accession>
<dbReference type="InterPro" id="IPR050206">
    <property type="entry name" value="FtsK/SpoIIIE/SftA"/>
</dbReference>